<dbReference type="Pfam" id="PF00071">
    <property type="entry name" value="Ras"/>
    <property type="match status" value="1"/>
</dbReference>
<dbReference type="InterPro" id="IPR001806">
    <property type="entry name" value="Small_GTPase"/>
</dbReference>
<dbReference type="GO" id="GO:0003924">
    <property type="term" value="F:GTPase activity"/>
    <property type="evidence" value="ECO:0007669"/>
    <property type="project" value="InterPro"/>
</dbReference>
<protein>
    <submittedName>
        <fullName evidence="2">Uncharacterized protein</fullName>
    </submittedName>
</protein>
<keyword evidence="1" id="KW-0863">Zinc-finger</keyword>
<dbReference type="GO" id="GO:0005525">
    <property type="term" value="F:GTP binding"/>
    <property type="evidence" value="ECO:0007669"/>
    <property type="project" value="InterPro"/>
</dbReference>
<keyword evidence="3" id="KW-1185">Reference proteome</keyword>
<keyword evidence="1" id="KW-0862">Zinc</keyword>
<organism evidence="2 3">
    <name type="scientific">Caenorhabditis japonica</name>
    <dbReference type="NCBI Taxonomy" id="281687"/>
    <lineage>
        <taxon>Eukaryota</taxon>
        <taxon>Metazoa</taxon>
        <taxon>Ecdysozoa</taxon>
        <taxon>Nematoda</taxon>
        <taxon>Chromadorea</taxon>
        <taxon>Rhabditida</taxon>
        <taxon>Rhabditina</taxon>
        <taxon>Rhabditomorpha</taxon>
        <taxon>Rhabditoidea</taxon>
        <taxon>Rhabditidae</taxon>
        <taxon>Peloderinae</taxon>
        <taxon>Caenorhabditis</taxon>
    </lineage>
</organism>
<dbReference type="Proteomes" id="UP000005237">
    <property type="component" value="Unassembled WGS sequence"/>
</dbReference>
<dbReference type="EnsemblMetazoa" id="CJA34871.1">
    <property type="protein sequence ID" value="CJA34871.1"/>
    <property type="gene ID" value="WBGene00210718"/>
</dbReference>
<dbReference type="AlphaFoldDB" id="A0A8R1IF45"/>
<accession>A0A8R1IF45</accession>
<proteinExistence type="predicted"/>
<dbReference type="PANTHER" id="PTHR45819">
    <property type="entry name" value="CENTAURIN-GAMMA-1A"/>
    <property type="match status" value="1"/>
</dbReference>
<dbReference type="SUPFAM" id="SSF52540">
    <property type="entry name" value="P-loop containing nucleoside triphosphate hydrolases"/>
    <property type="match status" value="1"/>
</dbReference>
<evidence type="ECO:0000313" key="3">
    <source>
        <dbReference type="Proteomes" id="UP000005237"/>
    </source>
</evidence>
<dbReference type="Gene3D" id="3.40.50.300">
    <property type="entry name" value="P-loop containing nucleotide triphosphate hydrolases"/>
    <property type="match status" value="1"/>
</dbReference>
<evidence type="ECO:0000313" key="2">
    <source>
        <dbReference type="EnsemblMetazoa" id="CJA34871.1"/>
    </source>
</evidence>
<evidence type="ECO:0000256" key="1">
    <source>
        <dbReference type="ARBA" id="ARBA00022771"/>
    </source>
</evidence>
<dbReference type="GO" id="GO:0008270">
    <property type="term" value="F:zinc ion binding"/>
    <property type="evidence" value="ECO:0007669"/>
    <property type="project" value="UniProtKB-KW"/>
</dbReference>
<dbReference type="GO" id="GO:0005096">
    <property type="term" value="F:GTPase activator activity"/>
    <property type="evidence" value="ECO:0007669"/>
    <property type="project" value="TreeGrafter"/>
</dbReference>
<dbReference type="PANTHER" id="PTHR45819:SF5">
    <property type="entry name" value="CENTAURIN-GAMMA-1A"/>
    <property type="match status" value="1"/>
</dbReference>
<keyword evidence="1" id="KW-0479">Metal-binding</keyword>
<reference evidence="2" key="2">
    <citation type="submission" date="2022-06" db="UniProtKB">
        <authorList>
            <consortium name="EnsemblMetazoa"/>
        </authorList>
    </citation>
    <scope>IDENTIFICATION</scope>
    <source>
        <strain evidence="2">DF5081</strain>
    </source>
</reference>
<reference evidence="3" key="1">
    <citation type="submission" date="2010-08" db="EMBL/GenBank/DDBJ databases">
        <authorList>
            <consortium name="Caenorhabditis japonica Sequencing Consortium"/>
            <person name="Wilson R.K."/>
        </authorList>
    </citation>
    <scope>NUCLEOTIDE SEQUENCE [LARGE SCALE GENOMIC DNA]</scope>
    <source>
        <strain evidence="3">DF5081</strain>
    </source>
</reference>
<dbReference type="InterPro" id="IPR051282">
    <property type="entry name" value="Arf-GAP_GTPase_ANK_PH"/>
</dbReference>
<sequence length="93" mass="11020">MSRSQKRGLTPFNLFYKFIIQDHISEKRARVITEDEGRQLAAQMKRCSYFETSSTYGTNVERVFKEGEYYSRFSRAVFNNPLITLFIHVPLEE</sequence>
<name>A0A8R1IF45_CAEJA</name>
<dbReference type="InterPro" id="IPR027417">
    <property type="entry name" value="P-loop_NTPase"/>
</dbReference>